<dbReference type="eggNOG" id="COG0666">
    <property type="taxonomic scope" value="Bacteria"/>
</dbReference>
<dbReference type="SMART" id="SM00248">
    <property type="entry name" value="ANK"/>
    <property type="match status" value="7"/>
</dbReference>
<dbReference type="InterPro" id="IPR051631">
    <property type="entry name" value="Ankyrin-KH/SAM_domain"/>
</dbReference>
<protein>
    <submittedName>
        <fullName evidence="4">Ankyrin repeats containing protein</fullName>
    </submittedName>
</protein>
<dbReference type="PROSITE" id="PS51257">
    <property type="entry name" value="PROKAR_LIPOPROTEIN"/>
    <property type="match status" value="1"/>
</dbReference>
<gene>
    <name evidence="4" type="ORF">BABL1_gene_62</name>
</gene>
<dbReference type="PANTHER" id="PTHR23206:SF7">
    <property type="entry name" value="PROTEIN KINASE DOMAIN-CONTAINING PROTEIN"/>
    <property type="match status" value="1"/>
</dbReference>
<sequence>MFKSINYINFILLSCIFFNNIIAMETEVSNIQNISELPPEIKLEVIKNILEKEIKDTVKDNNFIWYNLIKNVYQQAAKLRLIDKDFNALVQAELYKIFFGLLKSHNIDINNLDKNGDTALIAAVQLGREDLVKLLIRLGLSVNRKNKRNETALMYAAGKGLENIVRLLLEHRTSIDDKDDYGTTALMKASFNGHIDIVKLLIENKANVNARGDHGRTTLMDASEQGHYEIVKLLIDQGANVNAHDVWFNTALMEASFHGETNIVKLLIDQGANVNAKDDQGRTALMKAIDQEEFDENIENTVKLLLDYGADVDIRDNNHHESALDIAERLNHKAIVKLIKEHKTKQINK</sequence>
<dbReference type="InterPro" id="IPR036770">
    <property type="entry name" value="Ankyrin_rpt-contain_sf"/>
</dbReference>
<dbReference type="PATRIC" id="fig|673862.3.peg.818"/>
<dbReference type="AlphaFoldDB" id="V6DJ26"/>
<dbReference type="PROSITE" id="PS50297">
    <property type="entry name" value="ANK_REP_REGION"/>
    <property type="match status" value="6"/>
</dbReference>
<feature type="repeat" description="ANK" evidence="3">
    <location>
        <begin position="181"/>
        <end position="213"/>
    </location>
</feature>
<dbReference type="Gene3D" id="1.25.40.20">
    <property type="entry name" value="Ankyrin repeat-containing domain"/>
    <property type="match status" value="4"/>
</dbReference>
<keyword evidence="5" id="KW-1185">Reference proteome</keyword>
<dbReference type="SUPFAM" id="SSF48403">
    <property type="entry name" value="Ankyrin repeat"/>
    <property type="match status" value="1"/>
</dbReference>
<dbReference type="PRINTS" id="PR01415">
    <property type="entry name" value="ANKYRIN"/>
</dbReference>
<dbReference type="RefSeq" id="WP_023792823.1">
    <property type="nucleotide sequence ID" value="NC_023003.1"/>
</dbReference>
<evidence type="ECO:0000313" key="4">
    <source>
        <dbReference type="EMBL" id="CDK30928.1"/>
    </source>
</evidence>
<feature type="repeat" description="ANK" evidence="3">
    <location>
        <begin position="148"/>
        <end position="180"/>
    </location>
</feature>
<dbReference type="InterPro" id="IPR002110">
    <property type="entry name" value="Ankyrin_rpt"/>
</dbReference>
<dbReference type="Pfam" id="PF00023">
    <property type="entry name" value="Ank"/>
    <property type="match status" value="1"/>
</dbReference>
<evidence type="ECO:0000313" key="5">
    <source>
        <dbReference type="Proteomes" id="UP000018769"/>
    </source>
</evidence>
<proteinExistence type="predicted"/>
<dbReference type="Proteomes" id="UP000018769">
    <property type="component" value="Chromosome I"/>
</dbReference>
<name>V6DJ26_9BACT</name>
<dbReference type="KEGG" id="dpb:BABL1_gene_62"/>
<feature type="repeat" description="ANK" evidence="3">
    <location>
        <begin position="250"/>
        <end position="279"/>
    </location>
</feature>
<dbReference type="PROSITE" id="PS50088">
    <property type="entry name" value="ANK_REPEAT"/>
    <property type="match status" value="6"/>
</dbReference>
<reference evidence="4 5" key="1">
    <citation type="journal article" date="2015" name="Biol. Direct">
        <title>Babela massiliensis, a representative of a widespread bacterial phylum with unusual adaptations to parasitism in amoebae.</title>
        <authorList>
            <person name="Pagnier I."/>
            <person name="Yutin N."/>
            <person name="Croce O."/>
            <person name="Makarova K.S."/>
            <person name="Wolf Y.I."/>
            <person name="Benamar S."/>
            <person name="Raoult D."/>
            <person name="Koonin E.V."/>
            <person name="La Scola B."/>
        </authorList>
    </citation>
    <scope>NUCLEOTIDE SEQUENCE [LARGE SCALE GENOMIC DNA]</scope>
    <source>
        <strain evidence="5">BABL1</strain>
    </source>
</reference>
<organism evidence="4 5">
    <name type="scientific">Candidatus Babela massiliensis</name>
    <dbReference type="NCBI Taxonomy" id="673862"/>
    <lineage>
        <taxon>Bacteria</taxon>
        <taxon>Candidatus Babelota</taxon>
        <taxon>Candidatus Babeliae</taxon>
        <taxon>Candidatus Babeliales</taxon>
        <taxon>Candidatus Babeliaceae</taxon>
        <taxon>Candidatus Babela</taxon>
    </lineage>
</organism>
<keyword evidence="1" id="KW-0677">Repeat</keyword>
<dbReference type="HOGENOM" id="CLU_000134_57_0_7"/>
<keyword evidence="2 3" id="KW-0040">ANK repeat</keyword>
<dbReference type="Pfam" id="PF12796">
    <property type="entry name" value="Ank_2"/>
    <property type="match status" value="2"/>
</dbReference>
<evidence type="ECO:0000256" key="2">
    <source>
        <dbReference type="ARBA" id="ARBA00023043"/>
    </source>
</evidence>
<dbReference type="STRING" id="673862.BABL1_gene_62"/>
<accession>V6DJ26</accession>
<dbReference type="OrthoDB" id="5622506at2"/>
<feature type="repeat" description="ANK" evidence="3">
    <location>
        <begin position="280"/>
        <end position="317"/>
    </location>
</feature>
<feature type="repeat" description="ANK" evidence="3">
    <location>
        <begin position="115"/>
        <end position="147"/>
    </location>
</feature>
<evidence type="ECO:0000256" key="1">
    <source>
        <dbReference type="ARBA" id="ARBA00022737"/>
    </source>
</evidence>
<feature type="repeat" description="ANK" evidence="3">
    <location>
        <begin position="214"/>
        <end position="246"/>
    </location>
</feature>
<evidence type="ECO:0000256" key="3">
    <source>
        <dbReference type="PROSITE-ProRule" id="PRU00023"/>
    </source>
</evidence>
<dbReference type="EMBL" id="HG793133">
    <property type="protein sequence ID" value="CDK30928.1"/>
    <property type="molecule type" value="Genomic_DNA"/>
</dbReference>
<dbReference type="PANTHER" id="PTHR23206">
    <property type="entry name" value="MASK PROTEIN"/>
    <property type="match status" value="1"/>
</dbReference>